<proteinExistence type="predicted"/>
<evidence type="ECO:0000313" key="2">
    <source>
        <dbReference type="Proteomes" id="UP001344906"/>
    </source>
</evidence>
<protein>
    <submittedName>
        <fullName evidence="1">Uncharacterized protein</fullName>
    </submittedName>
</protein>
<dbReference type="Proteomes" id="UP001344906">
    <property type="component" value="Unassembled WGS sequence"/>
</dbReference>
<keyword evidence="2" id="KW-1185">Reference proteome</keyword>
<evidence type="ECO:0000313" key="1">
    <source>
        <dbReference type="EMBL" id="GLV57148.1"/>
    </source>
</evidence>
<dbReference type="RefSeq" id="WP_338253052.1">
    <property type="nucleotide sequence ID" value="NZ_BSRI01000002.1"/>
</dbReference>
<dbReference type="EMBL" id="BSRI01000002">
    <property type="protein sequence ID" value="GLV57148.1"/>
    <property type="molecule type" value="Genomic_DNA"/>
</dbReference>
<organism evidence="1 2">
    <name type="scientific">Dictyobacter halimunensis</name>
    <dbReference type="NCBI Taxonomy" id="3026934"/>
    <lineage>
        <taxon>Bacteria</taxon>
        <taxon>Bacillati</taxon>
        <taxon>Chloroflexota</taxon>
        <taxon>Ktedonobacteria</taxon>
        <taxon>Ktedonobacterales</taxon>
        <taxon>Dictyobacteraceae</taxon>
        <taxon>Dictyobacter</taxon>
    </lineage>
</organism>
<reference evidence="1 2" key="1">
    <citation type="submission" date="2023-02" db="EMBL/GenBank/DDBJ databases">
        <title>Dictyobacter halimunensis sp. nov., a new member of the class Ktedonobacteria from forest soil in a geothermal area.</title>
        <authorList>
            <person name="Rachmania M.K."/>
            <person name="Ningsih F."/>
            <person name="Sakai Y."/>
            <person name="Yabe S."/>
            <person name="Yokota A."/>
            <person name="Sjamsuridzal W."/>
        </authorList>
    </citation>
    <scope>NUCLEOTIDE SEQUENCE [LARGE SCALE GENOMIC DNA]</scope>
    <source>
        <strain evidence="1 2">S3.2.2.5</strain>
    </source>
</reference>
<accession>A0ABQ6FXN2</accession>
<sequence length="79" mass="8853">MQVQHLGKQFQFHVTPSCMYFSVGHDGKFYAVCSCTKHIHGVSDANSRQHATFADRRSAERLCTKINKLAAFHASIEVA</sequence>
<gene>
    <name evidence="1" type="ORF">KDH_39860</name>
</gene>
<name>A0ABQ6FXN2_9CHLR</name>
<comment type="caution">
    <text evidence="1">The sequence shown here is derived from an EMBL/GenBank/DDBJ whole genome shotgun (WGS) entry which is preliminary data.</text>
</comment>